<dbReference type="InterPro" id="IPR001387">
    <property type="entry name" value="Cro/C1-type_HTH"/>
</dbReference>
<dbReference type="SMART" id="SM00530">
    <property type="entry name" value="HTH_XRE"/>
    <property type="match status" value="1"/>
</dbReference>
<dbReference type="EMBL" id="WSRP01000067">
    <property type="protein sequence ID" value="MVX57960.1"/>
    <property type="molecule type" value="Genomic_DNA"/>
</dbReference>
<gene>
    <name evidence="3" type="ORF">E5987_12325</name>
</gene>
<dbReference type="OrthoDB" id="9796786at2"/>
<name>A0A6L6YJQ0_9BURK</name>
<dbReference type="Pfam" id="PF01381">
    <property type="entry name" value="HTH_3"/>
    <property type="match status" value="1"/>
</dbReference>
<proteinExistence type="inferred from homology"/>
<evidence type="ECO:0000313" key="4">
    <source>
        <dbReference type="Proteomes" id="UP000472580"/>
    </source>
</evidence>
<dbReference type="InterPro" id="IPR052345">
    <property type="entry name" value="Rad_response_metalloprotease"/>
</dbReference>
<protein>
    <submittedName>
        <fullName evidence="3">Helix-turn-helix domain-containing protein</fullName>
    </submittedName>
</protein>
<dbReference type="Gene3D" id="1.10.10.2910">
    <property type="match status" value="1"/>
</dbReference>
<evidence type="ECO:0000259" key="2">
    <source>
        <dbReference type="PROSITE" id="PS50943"/>
    </source>
</evidence>
<comment type="caution">
    <text evidence="3">The sequence shown here is derived from an EMBL/GenBank/DDBJ whole genome shotgun (WGS) entry which is preliminary data.</text>
</comment>
<dbReference type="CDD" id="cd00093">
    <property type="entry name" value="HTH_XRE"/>
    <property type="match status" value="1"/>
</dbReference>
<dbReference type="AlphaFoldDB" id="A0A6L6YJQ0"/>
<accession>A0A6L6YJQ0</accession>
<organism evidence="3 4">
    <name type="scientific">Parasutterella muris</name>
    <dbReference type="NCBI Taxonomy" id="2565572"/>
    <lineage>
        <taxon>Bacteria</taxon>
        <taxon>Pseudomonadati</taxon>
        <taxon>Pseudomonadota</taxon>
        <taxon>Betaproteobacteria</taxon>
        <taxon>Burkholderiales</taxon>
        <taxon>Sutterellaceae</taxon>
        <taxon>Parasutterella</taxon>
    </lineage>
</organism>
<dbReference type="InterPro" id="IPR010982">
    <property type="entry name" value="Lambda_DNA-bd_dom_sf"/>
</dbReference>
<keyword evidence="4" id="KW-1185">Reference proteome</keyword>
<dbReference type="Gene3D" id="1.10.260.40">
    <property type="entry name" value="lambda repressor-like DNA-binding domains"/>
    <property type="match status" value="1"/>
</dbReference>
<dbReference type="InterPro" id="IPR010359">
    <property type="entry name" value="IrrE_HExxH"/>
</dbReference>
<dbReference type="Pfam" id="PF06114">
    <property type="entry name" value="Peptidase_M78"/>
    <property type="match status" value="1"/>
</dbReference>
<dbReference type="PROSITE" id="PS50943">
    <property type="entry name" value="HTH_CROC1"/>
    <property type="match status" value="1"/>
</dbReference>
<comment type="similarity">
    <text evidence="1">Belongs to the short-chain fatty acyl-CoA assimilation regulator (ScfR) family.</text>
</comment>
<dbReference type="RefSeq" id="WP_160336370.1">
    <property type="nucleotide sequence ID" value="NZ_CALPCV010000025.1"/>
</dbReference>
<dbReference type="PANTHER" id="PTHR43236">
    <property type="entry name" value="ANTITOXIN HIGA1"/>
    <property type="match status" value="1"/>
</dbReference>
<dbReference type="PANTHER" id="PTHR43236:SF2">
    <property type="entry name" value="BLL0069 PROTEIN"/>
    <property type="match status" value="1"/>
</dbReference>
<evidence type="ECO:0000256" key="1">
    <source>
        <dbReference type="ARBA" id="ARBA00007227"/>
    </source>
</evidence>
<dbReference type="SUPFAM" id="SSF47413">
    <property type="entry name" value="lambda repressor-like DNA-binding domains"/>
    <property type="match status" value="1"/>
</dbReference>
<reference evidence="3 4" key="1">
    <citation type="submission" date="2019-12" db="EMBL/GenBank/DDBJ databases">
        <title>Microbes associate with the intestines of laboratory mice.</title>
        <authorList>
            <person name="Navarre W."/>
            <person name="Wong E."/>
        </authorList>
    </citation>
    <scope>NUCLEOTIDE SEQUENCE [LARGE SCALE GENOMIC DNA]</scope>
    <source>
        <strain evidence="3 4">NM82_D38</strain>
    </source>
</reference>
<dbReference type="GO" id="GO:0003677">
    <property type="term" value="F:DNA binding"/>
    <property type="evidence" value="ECO:0007669"/>
    <property type="project" value="InterPro"/>
</dbReference>
<evidence type="ECO:0000313" key="3">
    <source>
        <dbReference type="EMBL" id="MVX57960.1"/>
    </source>
</evidence>
<sequence>MFTSESFIATPPGATVKEQLKDRGISQKEFAVRMGMSEKHISKLINGEVQLTPEVAERLEMVLGIPSRFWNKLEAIFREKLAKVRLQNEISQDLDIANQFPFVEMVRKGWLSEVSSSIERVIELRKFFEVANLGILLGNTCLSRIACRRQALTEKGNFALLAWAQRAKIEARSIPVKTINLDELRDKLPKLRRLTTLDPELFCPELKELLSECGIALVFLPHISGSFLHGATFRDGKKIVIGLTVRGKDSDKFWFSLFHELGHVLLGHVAQADGVTEEEENEADSFAKEILIPTPIFTAFIETKCFSEDSIRTFAKENEVLCGIVVGRMQKEGIIPFNRFNKLKTKYCLRSKNTLPPKDN</sequence>
<feature type="domain" description="HTH cro/C1-type" evidence="2">
    <location>
        <begin position="16"/>
        <end position="70"/>
    </location>
</feature>
<dbReference type="Proteomes" id="UP000472580">
    <property type="component" value="Unassembled WGS sequence"/>
</dbReference>